<protein>
    <submittedName>
        <fullName evidence="2">Uncharacterized protein</fullName>
    </submittedName>
</protein>
<evidence type="ECO:0000256" key="1">
    <source>
        <dbReference type="SAM" id="MobiDB-lite"/>
    </source>
</evidence>
<sequence>MATGRLRGGGGRAGGGRAGGGLGGRPGRCLRARRRNPCVMARMPLHPQQIRHDRDSRRRARCMMA</sequence>
<accession>A0A6J4S2Y4</accession>
<dbReference type="EMBL" id="CADCVQ010000057">
    <property type="protein sequence ID" value="CAA9488488.1"/>
    <property type="molecule type" value="Genomic_DNA"/>
</dbReference>
<name>A0A6J4S2Y4_9ACTN</name>
<gene>
    <name evidence="2" type="ORF">AVDCRST_MAG67-1197</name>
</gene>
<organism evidence="2">
    <name type="scientific">uncultured Solirubrobacteraceae bacterium</name>
    <dbReference type="NCBI Taxonomy" id="1162706"/>
    <lineage>
        <taxon>Bacteria</taxon>
        <taxon>Bacillati</taxon>
        <taxon>Actinomycetota</taxon>
        <taxon>Thermoleophilia</taxon>
        <taxon>Solirubrobacterales</taxon>
        <taxon>Solirubrobacteraceae</taxon>
        <taxon>environmental samples</taxon>
    </lineage>
</organism>
<reference evidence="2" key="1">
    <citation type="submission" date="2020-02" db="EMBL/GenBank/DDBJ databases">
        <authorList>
            <person name="Meier V. D."/>
        </authorList>
    </citation>
    <scope>NUCLEOTIDE SEQUENCE</scope>
    <source>
        <strain evidence="2">AVDCRST_MAG67</strain>
    </source>
</reference>
<feature type="region of interest" description="Disordered" evidence="1">
    <location>
        <begin position="1"/>
        <end position="65"/>
    </location>
</feature>
<dbReference type="AlphaFoldDB" id="A0A6J4S2Y4"/>
<evidence type="ECO:0000313" key="2">
    <source>
        <dbReference type="EMBL" id="CAA9488488.1"/>
    </source>
</evidence>
<feature type="compositionally biased region" description="Gly residues" evidence="1">
    <location>
        <begin position="1"/>
        <end position="26"/>
    </location>
</feature>
<proteinExistence type="predicted"/>